<dbReference type="RefSeq" id="WP_152101640.1">
    <property type="nucleotide sequence ID" value="NZ_AP021861.1"/>
</dbReference>
<evidence type="ECO:0000313" key="4">
    <source>
        <dbReference type="Proteomes" id="UP000326837"/>
    </source>
</evidence>
<feature type="domain" description="HMA" evidence="2">
    <location>
        <begin position="116"/>
        <end position="181"/>
    </location>
</feature>
<dbReference type="Pfam" id="PF00403">
    <property type="entry name" value="HMA"/>
    <property type="match status" value="1"/>
</dbReference>
<dbReference type="SUPFAM" id="SSF55008">
    <property type="entry name" value="HMA, heavy metal-associated domain"/>
    <property type="match status" value="1"/>
</dbReference>
<feature type="signal peptide" evidence="1">
    <location>
        <begin position="1"/>
        <end position="26"/>
    </location>
</feature>
<dbReference type="InterPro" id="IPR036163">
    <property type="entry name" value="HMA_dom_sf"/>
</dbReference>
<feature type="domain" description="HMA" evidence="2">
    <location>
        <begin position="26"/>
        <end position="99"/>
    </location>
</feature>
<sequence>MNQLIRTLAALSTLTAFSLAGSAARADETVTIDGVHICCKGCAVAIEKAVAKTAEDKEHPAEVKCAVDSDAGKVELVAADTAAIQAAVDQIAAAGFHGKLSSKEVKWPKAKAPKGKVTSLEVTAVHNCCGACTKAIKAALAECEGVTADTCKPKEESFVIEGDFDAKAALKALHKAGFHASLPEKK</sequence>
<evidence type="ECO:0000256" key="1">
    <source>
        <dbReference type="SAM" id="SignalP"/>
    </source>
</evidence>
<keyword evidence="1" id="KW-0732">Signal</keyword>
<dbReference type="PROSITE" id="PS50846">
    <property type="entry name" value="HMA_2"/>
    <property type="match status" value="2"/>
</dbReference>
<protein>
    <recommendedName>
        <fullName evidence="2">HMA domain-containing protein</fullName>
    </recommendedName>
</protein>
<dbReference type="KEGG" id="lpav:PLANPX_6092"/>
<dbReference type="GO" id="GO:0046872">
    <property type="term" value="F:metal ion binding"/>
    <property type="evidence" value="ECO:0007669"/>
    <property type="project" value="InterPro"/>
</dbReference>
<accession>A0A5K7XHX1</accession>
<keyword evidence="4" id="KW-1185">Reference proteome</keyword>
<dbReference type="Gene3D" id="3.30.70.100">
    <property type="match status" value="1"/>
</dbReference>
<dbReference type="Proteomes" id="UP000326837">
    <property type="component" value="Chromosome"/>
</dbReference>
<feature type="chain" id="PRO_5024870423" description="HMA domain-containing protein" evidence="1">
    <location>
        <begin position="27"/>
        <end position="186"/>
    </location>
</feature>
<organism evidence="3 4">
    <name type="scientific">Lacipirellula parvula</name>
    <dbReference type="NCBI Taxonomy" id="2650471"/>
    <lineage>
        <taxon>Bacteria</taxon>
        <taxon>Pseudomonadati</taxon>
        <taxon>Planctomycetota</taxon>
        <taxon>Planctomycetia</taxon>
        <taxon>Pirellulales</taxon>
        <taxon>Lacipirellulaceae</taxon>
        <taxon>Lacipirellula</taxon>
    </lineage>
</organism>
<reference evidence="4" key="1">
    <citation type="submission" date="2019-10" db="EMBL/GenBank/DDBJ databases">
        <title>Lacipirellula parvula gen. nov., sp. nov., representing a lineage of planctomycetes widespread in freshwater anoxic habitats, and description of the family Lacipirellulaceae.</title>
        <authorList>
            <person name="Dedysh S.N."/>
            <person name="Kulichevskaya I.S."/>
            <person name="Beletsky A.V."/>
            <person name="Rakitin A.L."/>
            <person name="Mardanov A.V."/>
            <person name="Ivanova A.A."/>
            <person name="Saltykova V.X."/>
            <person name="Rijpstra W.I.C."/>
            <person name="Sinninghe Damste J.S."/>
            <person name="Ravin N.V."/>
        </authorList>
    </citation>
    <scope>NUCLEOTIDE SEQUENCE [LARGE SCALE GENOMIC DNA]</scope>
    <source>
        <strain evidence="4">PX69</strain>
    </source>
</reference>
<dbReference type="EMBL" id="AP021861">
    <property type="protein sequence ID" value="BBO36480.1"/>
    <property type="molecule type" value="Genomic_DNA"/>
</dbReference>
<dbReference type="AlphaFoldDB" id="A0A5K7XHX1"/>
<evidence type="ECO:0000259" key="2">
    <source>
        <dbReference type="PROSITE" id="PS50846"/>
    </source>
</evidence>
<dbReference type="InterPro" id="IPR006121">
    <property type="entry name" value="HMA_dom"/>
</dbReference>
<evidence type="ECO:0000313" key="3">
    <source>
        <dbReference type="EMBL" id="BBO36480.1"/>
    </source>
</evidence>
<name>A0A5K7XHX1_9BACT</name>
<gene>
    <name evidence="3" type="ORF">PLANPX_6092</name>
</gene>
<proteinExistence type="predicted"/>